<dbReference type="PROSITE" id="PS51257">
    <property type="entry name" value="PROKAR_LIPOPROTEIN"/>
    <property type="match status" value="1"/>
</dbReference>
<keyword evidence="2" id="KW-0479">Metal-binding</keyword>
<proteinExistence type="inferred from homology"/>
<evidence type="ECO:0000313" key="10">
    <source>
        <dbReference type="Proteomes" id="UP000268016"/>
    </source>
</evidence>
<comment type="similarity">
    <text evidence="6">Belongs to the peptidase M48 family.</text>
</comment>
<dbReference type="GO" id="GO:0046872">
    <property type="term" value="F:metal ion binding"/>
    <property type="evidence" value="ECO:0007669"/>
    <property type="project" value="UniProtKB-KW"/>
</dbReference>
<evidence type="ECO:0000256" key="1">
    <source>
        <dbReference type="ARBA" id="ARBA00022670"/>
    </source>
</evidence>
<dbReference type="AlphaFoldDB" id="A0A3N2R5Z4"/>
<feature type="domain" description="Peptidase M48" evidence="8">
    <location>
        <begin position="66"/>
        <end position="244"/>
    </location>
</feature>
<dbReference type="CDD" id="cd07324">
    <property type="entry name" value="M48C_Oma1-like"/>
    <property type="match status" value="1"/>
</dbReference>
<dbReference type="GO" id="GO:0051603">
    <property type="term" value="P:proteolysis involved in protein catabolic process"/>
    <property type="evidence" value="ECO:0007669"/>
    <property type="project" value="TreeGrafter"/>
</dbReference>
<evidence type="ECO:0000313" key="9">
    <source>
        <dbReference type="EMBL" id="ROU02801.1"/>
    </source>
</evidence>
<keyword evidence="3 6" id="KW-0378">Hydrolase</keyword>
<sequence>MPLRLFLGAVAGAALLGLAGCAGQPLPVPETRIPVPEKAPAPVRDAAVALEARRAAMTFVQVVERVEPVAEAECRARAPQLDCDFLILVDDRPGIPANAFQTVNERGQPIVAFTLGLIADARNADELAFVLSHEAAHHIAGHLDRQRENASAGAVVFGQLAGALGARTAAEVARAQEIGAVVGARSYSREFELEADRLGAIITARAGYDPLRGAEFFFRIPDPGDAFLSTHPPNAQRLEAVRQTVAALQAGG</sequence>
<organism evidence="9 10">
    <name type="scientific">Histidinibacterium lentulum</name>
    <dbReference type="NCBI Taxonomy" id="2480588"/>
    <lineage>
        <taxon>Bacteria</taxon>
        <taxon>Pseudomonadati</taxon>
        <taxon>Pseudomonadota</taxon>
        <taxon>Alphaproteobacteria</taxon>
        <taxon>Rhodobacterales</taxon>
        <taxon>Paracoccaceae</taxon>
        <taxon>Histidinibacterium</taxon>
    </lineage>
</organism>
<keyword evidence="7" id="KW-0732">Signal</keyword>
<comment type="cofactor">
    <cofactor evidence="6">
        <name>Zn(2+)</name>
        <dbReference type="ChEBI" id="CHEBI:29105"/>
    </cofactor>
    <text evidence="6">Binds 1 zinc ion per subunit.</text>
</comment>
<dbReference type="RefSeq" id="WP_123642014.1">
    <property type="nucleotide sequence ID" value="NZ_ML119084.1"/>
</dbReference>
<evidence type="ECO:0000256" key="2">
    <source>
        <dbReference type="ARBA" id="ARBA00022723"/>
    </source>
</evidence>
<evidence type="ECO:0000256" key="3">
    <source>
        <dbReference type="ARBA" id="ARBA00022801"/>
    </source>
</evidence>
<protein>
    <submittedName>
        <fullName evidence="9">Peptidase M48</fullName>
    </submittedName>
</protein>
<comment type="caution">
    <text evidence="9">The sequence shown here is derived from an EMBL/GenBank/DDBJ whole genome shotgun (WGS) entry which is preliminary data.</text>
</comment>
<accession>A0A3N2R5Z4</accession>
<name>A0A3N2R5Z4_9RHOB</name>
<dbReference type="InterPro" id="IPR051156">
    <property type="entry name" value="Mito/Outer_Membr_Metalloprot"/>
</dbReference>
<dbReference type="Pfam" id="PF01435">
    <property type="entry name" value="Peptidase_M48"/>
    <property type="match status" value="1"/>
</dbReference>
<evidence type="ECO:0000256" key="6">
    <source>
        <dbReference type="RuleBase" id="RU003983"/>
    </source>
</evidence>
<feature type="signal peptide" evidence="7">
    <location>
        <begin position="1"/>
        <end position="22"/>
    </location>
</feature>
<dbReference type="OrthoDB" id="7338723at2"/>
<dbReference type="GO" id="GO:0016020">
    <property type="term" value="C:membrane"/>
    <property type="evidence" value="ECO:0007669"/>
    <property type="project" value="TreeGrafter"/>
</dbReference>
<dbReference type="GO" id="GO:0004222">
    <property type="term" value="F:metalloendopeptidase activity"/>
    <property type="evidence" value="ECO:0007669"/>
    <property type="project" value="InterPro"/>
</dbReference>
<reference evidence="9 10" key="1">
    <citation type="submission" date="2018-10" db="EMBL/GenBank/DDBJ databases">
        <title>Histidinibacterium lentulum gen. nov., sp. nov., a marine bacterium from the culture broth of Picochlorum sp. 122.</title>
        <authorList>
            <person name="Wang G."/>
        </authorList>
    </citation>
    <scope>NUCLEOTIDE SEQUENCE [LARGE SCALE GENOMIC DNA]</scope>
    <source>
        <strain evidence="9 10">B17</strain>
    </source>
</reference>
<evidence type="ECO:0000256" key="5">
    <source>
        <dbReference type="ARBA" id="ARBA00023049"/>
    </source>
</evidence>
<dbReference type="InterPro" id="IPR001915">
    <property type="entry name" value="Peptidase_M48"/>
</dbReference>
<keyword evidence="5 6" id="KW-0482">Metalloprotease</keyword>
<dbReference type="Gene3D" id="3.30.2010.10">
    <property type="entry name" value="Metalloproteases ('zincins'), catalytic domain"/>
    <property type="match status" value="1"/>
</dbReference>
<evidence type="ECO:0000256" key="7">
    <source>
        <dbReference type="SAM" id="SignalP"/>
    </source>
</evidence>
<keyword evidence="10" id="KW-1185">Reference proteome</keyword>
<dbReference type="PANTHER" id="PTHR22726">
    <property type="entry name" value="METALLOENDOPEPTIDASE OMA1"/>
    <property type="match status" value="1"/>
</dbReference>
<gene>
    <name evidence="9" type="ORF">EAT49_09140</name>
</gene>
<dbReference type="PANTHER" id="PTHR22726:SF1">
    <property type="entry name" value="METALLOENDOPEPTIDASE OMA1, MITOCHONDRIAL"/>
    <property type="match status" value="1"/>
</dbReference>
<feature type="chain" id="PRO_5017992127" evidence="7">
    <location>
        <begin position="23"/>
        <end position="252"/>
    </location>
</feature>
<dbReference type="EMBL" id="RDRB01000004">
    <property type="protein sequence ID" value="ROU02801.1"/>
    <property type="molecule type" value="Genomic_DNA"/>
</dbReference>
<keyword evidence="1 6" id="KW-0645">Protease</keyword>
<evidence type="ECO:0000259" key="8">
    <source>
        <dbReference type="Pfam" id="PF01435"/>
    </source>
</evidence>
<evidence type="ECO:0000256" key="4">
    <source>
        <dbReference type="ARBA" id="ARBA00022833"/>
    </source>
</evidence>
<dbReference type="Proteomes" id="UP000268016">
    <property type="component" value="Unassembled WGS sequence"/>
</dbReference>
<keyword evidence="4 6" id="KW-0862">Zinc</keyword>